<dbReference type="Proteomes" id="UP000664914">
    <property type="component" value="Chromosome"/>
</dbReference>
<dbReference type="GO" id="GO:0000731">
    <property type="term" value="P:DNA synthesis involved in DNA repair"/>
    <property type="evidence" value="ECO:0007669"/>
    <property type="project" value="TreeGrafter"/>
</dbReference>
<protein>
    <submittedName>
        <fullName evidence="2">AAA family ATPase</fullName>
    </submittedName>
</protein>
<dbReference type="GO" id="GO:0016887">
    <property type="term" value="F:ATP hydrolysis activity"/>
    <property type="evidence" value="ECO:0007669"/>
    <property type="project" value="InterPro"/>
</dbReference>
<dbReference type="InterPro" id="IPR027417">
    <property type="entry name" value="P-loop_NTPase"/>
</dbReference>
<feature type="domain" description="Rad50/SbcC-type AAA" evidence="1">
    <location>
        <begin position="292"/>
        <end position="494"/>
    </location>
</feature>
<dbReference type="NCBIfam" id="NF045780">
    <property type="entry name" value="TrlF_fam_ATP"/>
    <property type="match status" value="1"/>
</dbReference>
<proteinExistence type="predicted"/>
<dbReference type="CDD" id="cd00267">
    <property type="entry name" value="ABC_ATPase"/>
    <property type="match status" value="1"/>
</dbReference>
<reference evidence="2" key="2">
    <citation type="submission" date="2021-04" db="EMBL/GenBank/DDBJ databases">
        <title>Isolation and genomic analysis of the ibuprofen-degrading bacterium Sphingomonas strain MPO218.</title>
        <authorList>
            <person name="Aulestia M."/>
            <person name="Flores A."/>
            <person name="Mangas E.L."/>
            <person name="Perez-Pulido A.J."/>
            <person name="Santero E."/>
            <person name="Camacho E.M."/>
        </authorList>
    </citation>
    <scope>NUCLEOTIDE SEQUENCE</scope>
    <source>
        <strain evidence="2">MPO218</strain>
    </source>
</reference>
<dbReference type="CDD" id="cd07432">
    <property type="entry name" value="PHP_HisPPase"/>
    <property type="match status" value="1"/>
</dbReference>
<dbReference type="EMBL" id="CP059319">
    <property type="protein sequence ID" value="QTH21857.1"/>
    <property type="molecule type" value="Genomic_DNA"/>
</dbReference>
<dbReference type="SUPFAM" id="SSF52540">
    <property type="entry name" value="P-loop containing nucleoside triphosphate hydrolases"/>
    <property type="match status" value="1"/>
</dbReference>
<name>A0A975D2R9_9SPHN</name>
<dbReference type="RefSeq" id="WP_208632946.1">
    <property type="nucleotide sequence ID" value="NZ_CP059319.1"/>
</dbReference>
<evidence type="ECO:0000313" key="2">
    <source>
        <dbReference type="EMBL" id="QTH21857.1"/>
    </source>
</evidence>
<sequence>MADRGAHYHCCDFQVHSPRDLQWNGGNHVTEAERMAYAARLVEACREKGLNAIAVTDHHDMAFVPFVKRAALAETDANGALLPEDKRLSVFPGIELTLAVPCQAILILDADFEENRFPAVLTALAINPAPDDDAKTAQTERLENIQSLRILKEKLDEHTWLRDRYIVFPNVTGEGKFSLLRNGMMAKYKEMPFVGGYVDGSINDLKAGPMSILAGKDKAWGNKRIACIQTSDNRREDHDDLGKHASWIKWAKPTAEALRQACLAQESRISHDEPKLPSVIISGISVSNSQFLGPIDLAFNPQYNALIGGRGTGKSTILEYLRWALCDQPPATDDPDAPNYQSRRSRLIENTLKPLGATVDVTFIVNDVIHVVRRDSKDGSLLIKVGPDEMRVCNEAEVRALLPVQAYSQKQLSDVSVRTDELARFITAPIRMELAQLDRRISEKAERIRQTYANRRRQQALAADIARRTLEARSLQEQADAIRNSLTGLSDEDRALLNQGKSYDAAEEAVDGWQNDLRSVANSLSDLSAEIAASLEQAAPPPEVPDGDLLKNAHGEYTQLMTQASQVIDTLLAQLRKPAEAGPGTPWADWQQKLQAFREAYEAAVKRSSAHRERMEQLQTIEGRLSAFQKETARLGDEQKSLKTAGDVYAAERQGWHELKAERDRLFDVQCQKLTESASGAIRAHVKRYADANEFVERLRESLSGSNVRRERVEALGEAIITAENPQERWSRILDDLEMLAAFESDQEGSDRRPETPALSAAGLTAGDLDRIARKLSADDWLALSLIDIKSEPFFEYRARESDYIPFKNASAGQQATALLKTLLNQPGPPLLIDQPEEDLDNPVMQEIVEQIWSAKQKRQIIFVSHNANLVVNGDAELVAWCDYRKAGDQSGGKIAGEGAIDVPEVREAIKRIMEGGEAAFNLRREKYGF</sequence>
<evidence type="ECO:0000259" key="1">
    <source>
        <dbReference type="Pfam" id="PF13476"/>
    </source>
</evidence>
<dbReference type="Gene3D" id="3.40.50.300">
    <property type="entry name" value="P-loop containing nucleotide triphosphate hydrolases"/>
    <property type="match status" value="2"/>
</dbReference>
<dbReference type="InterPro" id="IPR038729">
    <property type="entry name" value="Rad50/SbcC_AAA"/>
</dbReference>
<dbReference type="GO" id="GO:0006302">
    <property type="term" value="P:double-strand break repair"/>
    <property type="evidence" value="ECO:0007669"/>
    <property type="project" value="InterPro"/>
</dbReference>
<dbReference type="Gene3D" id="3.20.20.140">
    <property type="entry name" value="Metal-dependent hydrolases"/>
    <property type="match status" value="1"/>
</dbReference>
<dbReference type="Pfam" id="PF13476">
    <property type="entry name" value="AAA_23"/>
    <property type="match status" value="1"/>
</dbReference>
<dbReference type="PANTHER" id="PTHR32182">
    <property type="entry name" value="DNA REPLICATION AND REPAIR PROTEIN RECF"/>
    <property type="match status" value="1"/>
</dbReference>
<dbReference type="GO" id="GO:0005524">
    <property type="term" value="F:ATP binding"/>
    <property type="evidence" value="ECO:0007669"/>
    <property type="project" value="InterPro"/>
</dbReference>
<dbReference type="PANTHER" id="PTHR32182:SF22">
    <property type="entry name" value="ATP-DEPENDENT ENDONUCLEASE, OLD FAMILY-RELATED"/>
    <property type="match status" value="1"/>
</dbReference>
<evidence type="ECO:0000313" key="3">
    <source>
        <dbReference type="Proteomes" id="UP000664914"/>
    </source>
</evidence>
<organism evidence="2 3">
    <name type="scientific">Rhizorhabdus wittichii</name>
    <dbReference type="NCBI Taxonomy" id="160791"/>
    <lineage>
        <taxon>Bacteria</taxon>
        <taxon>Pseudomonadati</taxon>
        <taxon>Pseudomonadota</taxon>
        <taxon>Alphaproteobacteria</taxon>
        <taxon>Sphingomonadales</taxon>
        <taxon>Sphingomonadaceae</taxon>
        <taxon>Rhizorhabdus</taxon>
    </lineage>
</organism>
<accession>A0A975D2R9</accession>
<dbReference type="SUPFAM" id="SSF89550">
    <property type="entry name" value="PHP domain-like"/>
    <property type="match status" value="1"/>
</dbReference>
<dbReference type="InterPro" id="IPR016195">
    <property type="entry name" value="Pol/histidinol_Pase-like"/>
</dbReference>
<gene>
    <name evidence="2" type="ORF">HRJ34_26810</name>
</gene>
<reference evidence="2" key="1">
    <citation type="submission" date="2020-07" db="EMBL/GenBank/DDBJ databases">
        <authorList>
            <person name="Camacho E."/>
        </authorList>
    </citation>
    <scope>NUCLEOTIDE SEQUENCE</scope>
    <source>
        <strain evidence="2">MPO218</strain>
    </source>
</reference>
<dbReference type="InterPro" id="IPR054787">
    <property type="entry name" value="TrlF_ATPase"/>
</dbReference>
<dbReference type="AlphaFoldDB" id="A0A975D2R9"/>